<organism evidence="1 2">
    <name type="scientific">Pigmentiphaga daeguensis</name>
    <dbReference type="NCBI Taxonomy" id="414049"/>
    <lineage>
        <taxon>Bacteria</taxon>
        <taxon>Pseudomonadati</taxon>
        <taxon>Pseudomonadota</taxon>
        <taxon>Betaproteobacteria</taxon>
        <taxon>Burkholderiales</taxon>
        <taxon>Alcaligenaceae</taxon>
        <taxon>Pigmentiphaga</taxon>
    </lineage>
</organism>
<name>A0ABP3N1V5_9BURK</name>
<evidence type="ECO:0000313" key="2">
    <source>
        <dbReference type="Proteomes" id="UP001501706"/>
    </source>
</evidence>
<evidence type="ECO:0000313" key="1">
    <source>
        <dbReference type="EMBL" id="GAA0531279.1"/>
    </source>
</evidence>
<gene>
    <name evidence="1" type="ORF">GCM10009097_55880</name>
</gene>
<dbReference type="RefSeq" id="WP_343928663.1">
    <property type="nucleotide sequence ID" value="NZ_BAAAEN010000037.1"/>
</dbReference>
<accession>A0ABP3N1V5</accession>
<dbReference type="Proteomes" id="UP001501706">
    <property type="component" value="Unassembled WGS sequence"/>
</dbReference>
<keyword evidence="2" id="KW-1185">Reference proteome</keyword>
<dbReference type="EMBL" id="BAAAEN010000037">
    <property type="protein sequence ID" value="GAA0531279.1"/>
    <property type="molecule type" value="Genomic_DNA"/>
</dbReference>
<comment type="caution">
    <text evidence="1">The sequence shown here is derived from an EMBL/GenBank/DDBJ whole genome shotgun (WGS) entry which is preliminary data.</text>
</comment>
<protein>
    <submittedName>
        <fullName evidence="1">Uncharacterized protein</fullName>
    </submittedName>
</protein>
<sequence length="104" mass="11269">MYDSNQAQMQAIGQAIVPPPRPAVTIMGLLPELGQEIEALDSAIDRLRSAVSPALRSVPPVPCTVGGMQEVSGEPPIVEGLQEFIRRARDLRRQVDDIGQRLAL</sequence>
<reference evidence="2" key="1">
    <citation type="journal article" date="2019" name="Int. J. Syst. Evol. Microbiol.">
        <title>The Global Catalogue of Microorganisms (GCM) 10K type strain sequencing project: providing services to taxonomists for standard genome sequencing and annotation.</title>
        <authorList>
            <consortium name="The Broad Institute Genomics Platform"/>
            <consortium name="The Broad Institute Genome Sequencing Center for Infectious Disease"/>
            <person name="Wu L."/>
            <person name="Ma J."/>
        </authorList>
    </citation>
    <scope>NUCLEOTIDE SEQUENCE [LARGE SCALE GENOMIC DNA]</scope>
    <source>
        <strain evidence="2">JCM 14330</strain>
    </source>
</reference>
<proteinExistence type="predicted"/>